<name>A0A0J7Y7S0_9SPHN</name>
<reference evidence="1 2" key="1">
    <citation type="journal article" date="2015" name="G3 (Bethesda)">
        <title>Insights into Ongoing Evolution of the Hexachlorocyclohexane Catabolic Pathway from Comparative Genomics of Ten Sphingomonadaceae Strains.</title>
        <authorList>
            <person name="Pearce S.L."/>
            <person name="Oakeshott J.G."/>
            <person name="Pandey G."/>
        </authorList>
    </citation>
    <scope>NUCLEOTIDE SEQUENCE [LARGE SCALE GENOMIC DNA]</scope>
    <source>
        <strain evidence="1 2">LL02</strain>
    </source>
</reference>
<sequence length="59" mass="6176">MKSVLDASDAIQAAMKAMGINGSYDVRLEGSRSTGWVGKPGGKDFEVVVTIKPLPPIEG</sequence>
<protein>
    <submittedName>
        <fullName evidence="1">Uncharacterized protein</fullName>
    </submittedName>
</protein>
<organism evidence="1 2">
    <name type="scientific">Novosphingobium barchaimii LL02</name>
    <dbReference type="NCBI Taxonomy" id="1114963"/>
    <lineage>
        <taxon>Bacteria</taxon>
        <taxon>Pseudomonadati</taxon>
        <taxon>Pseudomonadota</taxon>
        <taxon>Alphaproteobacteria</taxon>
        <taxon>Sphingomonadales</taxon>
        <taxon>Sphingomonadaceae</taxon>
        <taxon>Novosphingobium</taxon>
    </lineage>
</organism>
<gene>
    <name evidence="1" type="ORF">V474_07775</name>
</gene>
<dbReference type="PATRIC" id="fig|1114963.3.peg.453"/>
<evidence type="ECO:0000313" key="1">
    <source>
        <dbReference type="EMBL" id="KMS59984.1"/>
    </source>
</evidence>
<dbReference type="EMBL" id="JACU01000002">
    <property type="protein sequence ID" value="KMS59984.1"/>
    <property type="molecule type" value="Genomic_DNA"/>
</dbReference>
<dbReference type="Proteomes" id="UP000052268">
    <property type="component" value="Unassembled WGS sequence"/>
</dbReference>
<comment type="caution">
    <text evidence="1">The sequence shown here is derived from an EMBL/GenBank/DDBJ whole genome shotgun (WGS) entry which is preliminary data.</text>
</comment>
<accession>A0A0J7Y7S0</accession>
<evidence type="ECO:0000313" key="2">
    <source>
        <dbReference type="Proteomes" id="UP000052268"/>
    </source>
</evidence>
<dbReference type="AlphaFoldDB" id="A0A0J7Y7S0"/>
<proteinExistence type="predicted"/>
<keyword evidence="2" id="KW-1185">Reference proteome</keyword>
<dbReference type="RefSeq" id="WP_059149918.1">
    <property type="nucleotide sequence ID" value="NZ_KQ130452.1"/>
</dbReference>